<protein>
    <recommendedName>
        <fullName evidence="3">Sulfotransferase domain-containing protein</fullName>
    </recommendedName>
</protein>
<evidence type="ECO:0000313" key="5">
    <source>
        <dbReference type="Proteomes" id="UP000801492"/>
    </source>
</evidence>
<dbReference type="Pfam" id="PF00685">
    <property type="entry name" value="Sulfotransfer_1"/>
    <property type="match status" value="1"/>
</dbReference>
<sequence>MSVSIKDIGNDTKLDQILNKEFKNPLRAGYVEAGEDKVCLPIYYKNYEEKIRKFEVRDDDVFLCALPKTGTTWCQEMLWLIANDLNYEAAKEVTYLRCPLLESDILYDFTLINEIMGGELISRLETFKSPRCIKSHLHWSLLPEQIRNGSKKPKIVLLFRNPKDACVSQYHFARATSGYKGTFEEYSELYLGGKVAYGPYWKSVFSFWEQRSKPNVLVITYNEMKENLPKVIKKVARFLEKPLTDEQIQGLEEHLSISSMKNNSAVNLKELYKLVDEKYKLTAAKTEFIRHGKVGGYTSLMTPETSAKFDAWIKENISGTDFNLF</sequence>
<organism evidence="4 5">
    <name type="scientific">Ignelater luminosus</name>
    <name type="common">Cucubano</name>
    <name type="synonym">Pyrophorus luminosus</name>
    <dbReference type="NCBI Taxonomy" id="2038154"/>
    <lineage>
        <taxon>Eukaryota</taxon>
        <taxon>Metazoa</taxon>
        <taxon>Ecdysozoa</taxon>
        <taxon>Arthropoda</taxon>
        <taxon>Hexapoda</taxon>
        <taxon>Insecta</taxon>
        <taxon>Pterygota</taxon>
        <taxon>Neoptera</taxon>
        <taxon>Endopterygota</taxon>
        <taxon>Coleoptera</taxon>
        <taxon>Polyphaga</taxon>
        <taxon>Elateriformia</taxon>
        <taxon>Elateroidea</taxon>
        <taxon>Elateridae</taxon>
        <taxon>Agrypninae</taxon>
        <taxon>Pyrophorini</taxon>
        <taxon>Ignelater</taxon>
    </lineage>
</organism>
<evidence type="ECO:0000259" key="3">
    <source>
        <dbReference type="Pfam" id="PF00685"/>
    </source>
</evidence>
<dbReference type="InterPro" id="IPR000863">
    <property type="entry name" value="Sulfotransferase_dom"/>
</dbReference>
<gene>
    <name evidence="4" type="ORF">ILUMI_13900</name>
</gene>
<dbReference type="AlphaFoldDB" id="A0A8K0G888"/>
<accession>A0A8K0G888</accession>
<dbReference type="Gene3D" id="3.40.50.300">
    <property type="entry name" value="P-loop containing nucleotide triphosphate hydrolases"/>
    <property type="match status" value="1"/>
</dbReference>
<comment type="similarity">
    <text evidence="1">Belongs to the sulfotransferase 1 family.</text>
</comment>
<evidence type="ECO:0000256" key="1">
    <source>
        <dbReference type="ARBA" id="ARBA00005771"/>
    </source>
</evidence>
<keyword evidence="2" id="KW-0808">Transferase</keyword>
<evidence type="ECO:0000256" key="2">
    <source>
        <dbReference type="ARBA" id="ARBA00022679"/>
    </source>
</evidence>
<dbReference type="EMBL" id="VTPC01008832">
    <property type="protein sequence ID" value="KAF2892272.1"/>
    <property type="molecule type" value="Genomic_DNA"/>
</dbReference>
<dbReference type="Proteomes" id="UP000801492">
    <property type="component" value="Unassembled WGS sequence"/>
</dbReference>
<reference evidence="4" key="1">
    <citation type="submission" date="2019-08" db="EMBL/GenBank/DDBJ databases">
        <title>The genome of the North American firefly Photinus pyralis.</title>
        <authorList>
            <consortium name="Photinus pyralis genome working group"/>
            <person name="Fallon T.R."/>
            <person name="Sander Lower S.E."/>
            <person name="Weng J.-K."/>
        </authorList>
    </citation>
    <scope>NUCLEOTIDE SEQUENCE</scope>
    <source>
        <strain evidence="4">TRF0915ILg1</strain>
        <tissue evidence="4">Whole body</tissue>
    </source>
</reference>
<name>A0A8K0G888_IGNLU</name>
<dbReference type="GO" id="GO:0008146">
    <property type="term" value="F:sulfotransferase activity"/>
    <property type="evidence" value="ECO:0007669"/>
    <property type="project" value="InterPro"/>
</dbReference>
<keyword evidence="5" id="KW-1185">Reference proteome</keyword>
<comment type="caution">
    <text evidence="4">The sequence shown here is derived from an EMBL/GenBank/DDBJ whole genome shotgun (WGS) entry which is preliminary data.</text>
</comment>
<evidence type="ECO:0000313" key="4">
    <source>
        <dbReference type="EMBL" id="KAF2892272.1"/>
    </source>
</evidence>
<feature type="domain" description="Sulfotransferase" evidence="3">
    <location>
        <begin position="58"/>
        <end position="320"/>
    </location>
</feature>
<dbReference type="OrthoDB" id="205623at2759"/>
<proteinExistence type="inferred from homology"/>
<dbReference type="SUPFAM" id="SSF52540">
    <property type="entry name" value="P-loop containing nucleoside triphosphate hydrolases"/>
    <property type="match status" value="1"/>
</dbReference>
<dbReference type="PANTHER" id="PTHR11783">
    <property type="entry name" value="SULFOTRANSFERASE SULT"/>
    <property type="match status" value="1"/>
</dbReference>
<dbReference type="InterPro" id="IPR027417">
    <property type="entry name" value="P-loop_NTPase"/>
</dbReference>